<gene>
    <name evidence="4" type="ORF">JWS04_07825</name>
</gene>
<comment type="caution">
    <text evidence="4">The sequence shown here is derived from an EMBL/GenBank/DDBJ whole genome shotgun (WGS) entry which is preliminary data.</text>
</comment>
<dbReference type="Gene3D" id="3.40.50.720">
    <property type="entry name" value="NAD(P)-binding Rossmann-like Domain"/>
    <property type="match status" value="1"/>
</dbReference>
<reference evidence="4 5" key="1">
    <citation type="submission" date="2021-03" db="EMBL/GenBank/DDBJ databases">
        <title>Genome Sequence of Bradyrhizobium vignae strain ISRA400.</title>
        <authorList>
            <person name="Tisa L.S."/>
            <person name="Svistoonoff S."/>
            <person name="Hocher V."/>
            <person name="Fall S."/>
            <person name="Zaiya A."/>
            <person name="Naing D."/>
            <person name="Niang N."/>
            <person name="Diouf A."/>
            <person name="Dasylva M.C."/>
            <person name="Toure O."/>
            <person name="Gueye M."/>
            <person name="Gully D."/>
            <person name="Tisseyre P."/>
            <person name="Simpson S."/>
            <person name="Morris K."/>
            <person name="Thomas W.K."/>
        </authorList>
    </citation>
    <scope>NUCLEOTIDE SEQUENCE [LARGE SCALE GENOMIC DNA]</scope>
    <source>
        <strain evidence="4 5">ISRA400</strain>
    </source>
</reference>
<dbReference type="NCBIfam" id="NF009466">
    <property type="entry name" value="PRK12826.1-2"/>
    <property type="match status" value="1"/>
</dbReference>
<name>A0ABS3ZUB4_9BRAD</name>
<dbReference type="SUPFAM" id="SSF51735">
    <property type="entry name" value="NAD(P)-binding Rossmann-fold domains"/>
    <property type="match status" value="1"/>
</dbReference>
<dbReference type="PANTHER" id="PTHR42760">
    <property type="entry name" value="SHORT-CHAIN DEHYDROGENASES/REDUCTASES FAMILY MEMBER"/>
    <property type="match status" value="1"/>
</dbReference>
<dbReference type="Pfam" id="PF13561">
    <property type="entry name" value="adh_short_C2"/>
    <property type="match status" value="1"/>
</dbReference>
<organism evidence="4 5">
    <name type="scientific">Bradyrhizobium vignae</name>
    <dbReference type="NCBI Taxonomy" id="1549949"/>
    <lineage>
        <taxon>Bacteria</taxon>
        <taxon>Pseudomonadati</taxon>
        <taxon>Pseudomonadota</taxon>
        <taxon>Alphaproteobacteria</taxon>
        <taxon>Hyphomicrobiales</taxon>
        <taxon>Nitrobacteraceae</taxon>
        <taxon>Bradyrhizobium</taxon>
    </lineage>
</organism>
<dbReference type="PRINTS" id="PR00080">
    <property type="entry name" value="SDRFAMILY"/>
</dbReference>
<dbReference type="InterPro" id="IPR002347">
    <property type="entry name" value="SDR_fam"/>
</dbReference>
<feature type="domain" description="Ketoreductase" evidence="3">
    <location>
        <begin position="19"/>
        <end position="210"/>
    </location>
</feature>
<dbReference type="RefSeq" id="WP_209294742.1">
    <property type="nucleotide sequence ID" value="NZ_JAGIKT010000014.1"/>
</dbReference>
<protein>
    <submittedName>
        <fullName evidence="4">SDR family oxidoreductase</fullName>
    </submittedName>
</protein>
<keyword evidence="2" id="KW-0560">Oxidoreductase</keyword>
<dbReference type="InterPro" id="IPR036291">
    <property type="entry name" value="NAD(P)-bd_dom_sf"/>
</dbReference>
<keyword evidence="5" id="KW-1185">Reference proteome</keyword>
<dbReference type="PRINTS" id="PR00081">
    <property type="entry name" value="GDHRDH"/>
</dbReference>
<dbReference type="PANTHER" id="PTHR42760:SF133">
    <property type="entry name" value="3-OXOACYL-[ACYL-CARRIER-PROTEIN] REDUCTASE"/>
    <property type="match status" value="1"/>
</dbReference>
<dbReference type="SMART" id="SM00822">
    <property type="entry name" value="PKS_KR"/>
    <property type="match status" value="1"/>
</dbReference>
<evidence type="ECO:0000313" key="4">
    <source>
        <dbReference type="EMBL" id="MBP0110999.1"/>
    </source>
</evidence>
<evidence type="ECO:0000256" key="2">
    <source>
        <dbReference type="ARBA" id="ARBA00023002"/>
    </source>
</evidence>
<accession>A0ABS3ZUB4</accession>
<evidence type="ECO:0000259" key="3">
    <source>
        <dbReference type="SMART" id="SM00822"/>
    </source>
</evidence>
<comment type="similarity">
    <text evidence="1">Belongs to the short-chain dehydrogenases/reductases (SDR) family.</text>
</comment>
<dbReference type="EMBL" id="JAGIKT010000014">
    <property type="protein sequence ID" value="MBP0110999.1"/>
    <property type="molecule type" value="Genomic_DNA"/>
</dbReference>
<evidence type="ECO:0000256" key="1">
    <source>
        <dbReference type="ARBA" id="ARBA00006484"/>
    </source>
</evidence>
<dbReference type="InterPro" id="IPR020904">
    <property type="entry name" value="Sc_DH/Rdtase_CS"/>
</dbReference>
<evidence type="ECO:0000313" key="5">
    <source>
        <dbReference type="Proteomes" id="UP000669317"/>
    </source>
</evidence>
<dbReference type="PROSITE" id="PS00061">
    <property type="entry name" value="ADH_SHORT"/>
    <property type="match status" value="1"/>
</dbReference>
<proteinExistence type="inferred from homology"/>
<dbReference type="InterPro" id="IPR057326">
    <property type="entry name" value="KR_dom"/>
</dbReference>
<dbReference type="Proteomes" id="UP000669317">
    <property type="component" value="Unassembled WGS sequence"/>
</dbReference>
<sequence>MIAGTVTTGRLKATEGDPCAVLVTGGARGIGLEIVRRFLRDGYRVAFVATQTKHVQRALESLSGPEDRLCAGVVDVTQQNEVDRFVDKIRRRWGEITVLVNNAGISPKRADQKVAWLSQMSSEEWARVIDVNLSGPFTLIRLLAPSMIANGYGRIINIGSLAGRAVPLIAGPHYAASKAGLIGLTRAAARDLAPHGVTVNCIAPGRILSDLTGPAEAAVNRFALSRIPIGRFGTAEEVAHLAAFLASPVAGFITGATIDITGGEFGA</sequence>